<keyword evidence="1" id="KW-0732">Signal</keyword>
<dbReference type="AlphaFoldDB" id="R9H5K2"/>
<proteinExistence type="predicted"/>
<keyword evidence="3" id="KW-1185">Reference proteome</keyword>
<accession>R9H5K2</accession>
<dbReference type="eggNOG" id="COG4775">
    <property type="taxonomic scope" value="Bacteria"/>
</dbReference>
<dbReference type="RefSeq" id="WP_016193612.1">
    <property type="nucleotide sequence ID" value="NZ_AQPN01000012.1"/>
</dbReference>
<name>R9H5K2_9SPHI</name>
<organism evidence="2 3">
    <name type="scientific">Arcticibacter svalbardensis MN12-7</name>
    <dbReference type="NCBI Taxonomy" id="1150600"/>
    <lineage>
        <taxon>Bacteria</taxon>
        <taxon>Pseudomonadati</taxon>
        <taxon>Bacteroidota</taxon>
        <taxon>Sphingobacteriia</taxon>
        <taxon>Sphingobacteriales</taxon>
        <taxon>Sphingobacteriaceae</taxon>
        <taxon>Arcticibacter</taxon>
    </lineage>
</organism>
<dbReference type="InterPro" id="IPR008969">
    <property type="entry name" value="CarboxyPept-like_regulatory"/>
</dbReference>
<dbReference type="EMBL" id="AQPN01000012">
    <property type="protein sequence ID" value="EOR96459.1"/>
    <property type="molecule type" value="Genomic_DNA"/>
</dbReference>
<comment type="caution">
    <text evidence="2">The sequence shown here is derived from an EMBL/GenBank/DDBJ whole genome shotgun (WGS) entry which is preliminary data.</text>
</comment>
<feature type="chain" id="PRO_5004482193" description="TonB-dependent receptor" evidence="1">
    <location>
        <begin position="24"/>
        <end position="852"/>
    </location>
</feature>
<evidence type="ECO:0000256" key="1">
    <source>
        <dbReference type="SAM" id="SignalP"/>
    </source>
</evidence>
<sequence length="852" mass="97789">MVFRFWSKAYLCVFILHIAVLNAYSQTSSISGRVVDRSGNPLAFVSVELLGSMHGTSTDTAGIYQLKAVGSSTQIKFSYVGFKSLVKNIVPGKEQILNVRLDEEDNSLQEVSVKGKKHRSYSNRENPAVELIRQVIAHKHENEAQHYDFLQYQQYERIQFSLSNMPSGIAGKKMLSPYRFVFENIDSTKIQGKTVIPVFMEEKLSDNYYRKDPEKTIQIMKAEKSVDFGKYLDQKGMTVYLNRMYNVVDIYAPNIFIVSNEFLSPLADVAPTFYKYFIQDTITTSDNEKLVEMHFFPRNKTDLLFKGKLWITLDGNYAVKKVELGLSKDINLNWVREMTVTQDFERNPDGRYHLSRNSMKADFGMLPQKGAGIYGERVVYYSDYHVNVPALAEVYQGSTLQSNTSLTKDNQSLLLESKRPDTLSAAEAKVYSNIDSLQRIPSFRHTMSITAAFTSGFKTAGPVEIGPISTFYSFNPLEGTRLRLGGRTTTAFSPRVYLESYGAYGFQDQQWKYLLSAAYAFNNKSIYTFPFHYLKASYQKDTEIPGQQVAFAQSDNFLLSFKRGDNDKWIYSDVLKTDYIHEFSNHFSYSLGFKNWKQRPAGTLEYYTLDEGQKTPVADLTTSELSLELRWAPHEQLFQGKMYRTTIPSKYPIMTLRFVSGLKGVLNSDYSYQNMMLNVSKRFYLSQLGYSDFMVEGMQIFGQLPYPLLTIHNANQSYTYQPYAYNMMNFMEFVTDHYVSLNFEHKFNGFFLNKIPLIRKLKFREIVGLKMLYGGIRSENDPVLHPSLLAYPLNGNDRSSTYSLGNSPYAELNVGLGNIFRIIRLDAVKRLTYLDHPDVVKLGIRASMKFDL</sequence>
<evidence type="ECO:0000313" key="2">
    <source>
        <dbReference type="EMBL" id="EOR96459.1"/>
    </source>
</evidence>
<dbReference type="STRING" id="1150600.ADIARSV_0362"/>
<dbReference type="SUPFAM" id="SSF49464">
    <property type="entry name" value="Carboxypeptidase regulatory domain-like"/>
    <property type="match status" value="1"/>
</dbReference>
<dbReference type="PATRIC" id="fig|1150600.3.peg.354"/>
<gene>
    <name evidence="2" type="ORF">ADIARSV_0362</name>
</gene>
<evidence type="ECO:0000313" key="3">
    <source>
        <dbReference type="Proteomes" id="UP000014174"/>
    </source>
</evidence>
<dbReference type="Pfam" id="PF13715">
    <property type="entry name" value="CarbopepD_reg_2"/>
    <property type="match status" value="1"/>
</dbReference>
<protein>
    <recommendedName>
        <fullName evidence="4">TonB-dependent receptor</fullName>
    </recommendedName>
</protein>
<dbReference type="Pfam" id="PF18939">
    <property type="entry name" value="DUF5686"/>
    <property type="match status" value="1"/>
</dbReference>
<dbReference type="OrthoDB" id="983143at2"/>
<reference evidence="2 3" key="1">
    <citation type="journal article" date="2013" name="Genome Announc.">
        <title>Draft Genome Sequence of Arcticibacter svalbardensis Strain MN12-7T, a Member of the Family Sphingobacteriaceae Isolated from an Arctic Soil Sample.</title>
        <authorList>
            <person name="Shivaji S."/>
            <person name="Ara S."/>
            <person name="Prasad S."/>
            <person name="Manasa B.P."/>
            <person name="Begum Z."/>
            <person name="Singh A."/>
            <person name="Kumar Pinnaka A."/>
        </authorList>
    </citation>
    <scope>NUCLEOTIDE SEQUENCE [LARGE SCALE GENOMIC DNA]</scope>
    <source>
        <strain evidence="2 3">MN12-7</strain>
    </source>
</reference>
<dbReference type="InterPro" id="IPR043741">
    <property type="entry name" value="DUF5686"/>
</dbReference>
<feature type="signal peptide" evidence="1">
    <location>
        <begin position="1"/>
        <end position="23"/>
    </location>
</feature>
<dbReference type="Proteomes" id="UP000014174">
    <property type="component" value="Unassembled WGS sequence"/>
</dbReference>
<dbReference type="Gene3D" id="2.60.40.1120">
    <property type="entry name" value="Carboxypeptidase-like, regulatory domain"/>
    <property type="match status" value="1"/>
</dbReference>
<evidence type="ECO:0008006" key="4">
    <source>
        <dbReference type="Google" id="ProtNLM"/>
    </source>
</evidence>